<gene>
    <name evidence="1" type="ORF">SNAT2548_LOCUS25677</name>
</gene>
<keyword evidence="2" id="KW-1185">Reference proteome</keyword>
<proteinExistence type="predicted"/>
<reference evidence="1" key="1">
    <citation type="submission" date="2021-02" db="EMBL/GenBank/DDBJ databases">
        <authorList>
            <person name="Dougan E. K."/>
            <person name="Rhodes N."/>
            <person name="Thang M."/>
            <person name="Chan C."/>
        </authorList>
    </citation>
    <scope>NUCLEOTIDE SEQUENCE</scope>
</reference>
<evidence type="ECO:0000313" key="1">
    <source>
        <dbReference type="EMBL" id="CAE7461735.1"/>
    </source>
</evidence>
<accession>A0A812S4X9</accession>
<sequence>MRVACRRAAASASTLPKQAIRLEVLAADQSRLTLTILPILHGRLSGPGGGEEAAQAISAMAPRQVMVELCQLRYGQLLTSMRMGLPLRPPSKLDLLGNVHGGLLQHELAPILEAARKVGSAVLPIDRPQKATRSRVAHRLWHPKLLQGLLSFAGYSLQRQRDHLSPALPLDAEEIRRELERCCPVAHDVLIDERSFYLAQQVAVCSVPDADVAIVCSAPMSEHLVTALRRVPDMCKPEDPQAGATKLLKLAKRGVPVWPLYAFAYGLVPAGLTVYAGACFWDSFLYPALFEELSSDSGYSGHSQQPGA</sequence>
<evidence type="ECO:0000313" key="2">
    <source>
        <dbReference type="Proteomes" id="UP000604046"/>
    </source>
</evidence>
<comment type="caution">
    <text evidence="1">The sequence shown here is derived from an EMBL/GenBank/DDBJ whole genome shotgun (WGS) entry which is preliminary data.</text>
</comment>
<name>A0A812S4X9_9DINO</name>
<organism evidence="1 2">
    <name type="scientific">Symbiodinium natans</name>
    <dbReference type="NCBI Taxonomy" id="878477"/>
    <lineage>
        <taxon>Eukaryota</taxon>
        <taxon>Sar</taxon>
        <taxon>Alveolata</taxon>
        <taxon>Dinophyceae</taxon>
        <taxon>Suessiales</taxon>
        <taxon>Symbiodiniaceae</taxon>
        <taxon>Symbiodinium</taxon>
    </lineage>
</organism>
<dbReference type="EMBL" id="CAJNDS010002404">
    <property type="protein sequence ID" value="CAE7461735.1"/>
    <property type="molecule type" value="Genomic_DNA"/>
</dbReference>
<dbReference type="Proteomes" id="UP000604046">
    <property type="component" value="Unassembled WGS sequence"/>
</dbReference>
<protein>
    <submittedName>
        <fullName evidence="1">Uncharacterized protein</fullName>
    </submittedName>
</protein>
<dbReference type="AlphaFoldDB" id="A0A812S4X9"/>
<dbReference type="OrthoDB" id="427660at2759"/>